<dbReference type="PANTHER" id="PTHR23161:SF2">
    <property type="entry name" value="PROTEIN CIP2A"/>
    <property type="match status" value="1"/>
</dbReference>
<reference evidence="4" key="1">
    <citation type="submission" date="2025-08" db="UniProtKB">
        <authorList>
            <consortium name="RefSeq"/>
        </authorList>
    </citation>
    <scope>IDENTIFICATION</scope>
    <source>
        <tissue evidence="4">Testes</tissue>
    </source>
</reference>
<gene>
    <name evidence="4" type="primary">LOC102801258</name>
</gene>
<dbReference type="Gene3D" id="1.25.10.10">
    <property type="entry name" value="Leucine-rich Repeat Variant"/>
    <property type="match status" value="1"/>
</dbReference>
<feature type="domain" description="CIP2A N-terminal" evidence="2">
    <location>
        <begin position="2"/>
        <end position="248"/>
    </location>
</feature>
<dbReference type="SUPFAM" id="SSF48371">
    <property type="entry name" value="ARM repeat"/>
    <property type="match status" value="1"/>
</dbReference>
<organism evidence="3 4">
    <name type="scientific">Saccoglossus kowalevskii</name>
    <name type="common">Acorn worm</name>
    <dbReference type="NCBI Taxonomy" id="10224"/>
    <lineage>
        <taxon>Eukaryota</taxon>
        <taxon>Metazoa</taxon>
        <taxon>Hemichordata</taxon>
        <taxon>Enteropneusta</taxon>
        <taxon>Harrimaniidae</taxon>
        <taxon>Saccoglossus</taxon>
    </lineage>
</organism>
<proteinExistence type="predicted"/>
<accession>A0ABM0MS07</accession>
<dbReference type="Pfam" id="PF21044">
    <property type="entry name" value="CIP2A_N"/>
    <property type="match status" value="2"/>
</dbReference>
<feature type="region of interest" description="Disordered" evidence="1">
    <location>
        <begin position="453"/>
        <end position="472"/>
    </location>
</feature>
<dbReference type="Proteomes" id="UP000694865">
    <property type="component" value="Unplaced"/>
</dbReference>
<name>A0ABM0MS07_SACKO</name>
<dbReference type="RefSeq" id="XP_006822798.1">
    <property type="nucleotide sequence ID" value="XM_006822735.1"/>
</dbReference>
<dbReference type="InterPro" id="IPR011989">
    <property type="entry name" value="ARM-like"/>
</dbReference>
<sequence>MHIKSMDNVKSFYKALIQYLSHNNLTMVVFSLFIITSLCLNEEIGDKLFQTRNVNQTFQLIFHILIQGDDITTRRYVVDLFVLLLKSHKIQQSLLVFEDLSSGIQEILKLLTRNSESEDVAKAFELLLAFCKVSSFRCTVCQTLMSSASLQNGDSVKQLQQAGTTEPFFAILHWASQSYTTHELVPLLALDFLKEMYEEMSHSGLTSQLSPRIDLLLPTLSEQLQPPTETDDRAIKHQCIKTVRILQVIDAGVDVVLHMLELMCKLQRNVSGLEERLLFTLQDPRMIRFLCYAITSDEKDKVQLALHLVSIGANLANFSITVLSNAADQRKCRNGGIGDVDSNVQSLIDKIQGGLEHGLMEFLRIPDVKELLHGFFSRLYMETVYSGVPGHGVRHSNKQSTTTSRQRTDAHHWDDDVSVQGRSTSSTAQPPGATHSVATPYHLRELERRITLSETKQGMPQAGGSLRPTRHGYDSDTGCFPYRLGIALNEQSSPKNIAPALDSV</sequence>
<dbReference type="GeneID" id="102801258"/>
<evidence type="ECO:0000259" key="2">
    <source>
        <dbReference type="Pfam" id="PF21044"/>
    </source>
</evidence>
<feature type="domain" description="CIP2A N-terminal" evidence="2">
    <location>
        <begin position="252"/>
        <end position="326"/>
    </location>
</feature>
<dbReference type="InterPro" id="IPR016024">
    <property type="entry name" value="ARM-type_fold"/>
</dbReference>
<evidence type="ECO:0000313" key="3">
    <source>
        <dbReference type="Proteomes" id="UP000694865"/>
    </source>
</evidence>
<feature type="region of interest" description="Disordered" evidence="1">
    <location>
        <begin position="390"/>
        <end position="441"/>
    </location>
</feature>
<keyword evidence="3" id="KW-1185">Reference proteome</keyword>
<feature type="compositionally biased region" description="Basic and acidic residues" evidence="1">
    <location>
        <begin position="406"/>
        <end position="415"/>
    </location>
</feature>
<dbReference type="InterPro" id="IPR042510">
    <property type="entry name" value="CIP2A"/>
</dbReference>
<feature type="compositionally biased region" description="Polar residues" evidence="1">
    <location>
        <begin position="420"/>
        <end position="429"/>
    </location>
</feature>
<dbReference type="PANTHER" id="PTHR23161">
    <property type="entry name" value="PROTEIN CIP2A"/>
    <property type="match status" value="1"/>
</dbReference>
<protein>
    <submittedName>
        <fullName evidence="4">Protein CIP2A homolog</fullName>
    </submittedName>
</protein>
<evidence type="ECO:0000313" key="4">
    <source>
        <dbReference type="RefSeq" id="XP_006822798.1"/>
    </source>
</evidence>
<dbReference type="InterPro" id="IPR048701">
    <property type="entry name" value="CIP2A_N"/>
</dbReference>
<evidence type="ECO:0000256" key="1">
    <source>
        <dbReference type="SAM" id="MobiDB-lite"/>
    </source>
</evidence>